<dbReference type="CDD" id="cd22157">
    <property type="entry name" value="F-box_AtFBW1-like"/>
    <property type="match status" value="1"/>
</dbReference>
<organism evidence="3 4">
    <name type="scientific">Urochloa decumbens</name>
    <dbReference type="NCBI Taxonomy" id="240449"/>
    <lineage>
        <taxon>Eukaryota</taxon>
        <taxon>Viridiplantae</taxon>
        <taxon>Streptophyta</taxon>
        <taxon>Embryophyta</taxon>
        <taxon>Tracheophyta</taxon>
        <taxon>Spermatophyta</taxon>
        <taxon>Magnoliopsida</taxon>
        <taxon>Liliopsida</taxon>
        <taxon>Poales</taxon>
        <taxon>Poaceae</taxon>
        <taxon>PACMAD clade</taxon>
        <taxon>Panicoideae</taxon>
        <taxon>Panicodae</taxon>
        <taxon>Paniceae</taxon>
        <taxon>Melinidinae</taxon>
        <taxon>Urochloa</taxon>
    </lineage>
</organism>
<sequence>MHPASPSSKSSRAHHRTHTDWHFPNSCSPAARWRLGFKNSRRPSKSPPASAAAADPDSLRHQLATRPLAPDSGAMDGPKGSAVAGLYDDIMVEILSRVPVKDIRRSKCVSKPWRDLIDDPLHRKKLPQTLEGFFHGGCGSSHGSYGQFTSLAGTGESVPPLVDPSFSFLMAKLPGVEHLVLLDSCNGLLLFGCTRKDRFGYIVCNPATEECVAVPASSCSCPPPPPFGENTDVYDGERYAHTFLMFDPAASSHFHLVQLWDNVLMEEVEAVHSYSSETRAWSDRASKWKRGEKGGEWGQWGQVVVKFTFGRAFINGLLYFIVYHVQKSEALIVAVDGEGKVCRIIRWHDKHKLVNVSFIAQSQGQLHCISMDAQLKGFRIHFTQLSVWVLDDCDTQEWILKHNVTCSQLFGFLSCPDDDLGIVAIHPDHNSVIFVQRWNRKLVLYNMDSKELRPLRSLRGGYRFITPYVPCFVESSVLATKY</sequence>
<dbReference type="EMBL" id="OZ075118">
    <property type="protein sequence ID" value="CAL5090957.1"/>
    <property type="molecule type" value="Genomic_DNA"/>
</dbReference>
<dbReference type="SMART" id="SM00256">
    <property type="entry name" value="FBOX"/>
    <property type="match status" value="1"/>
</dbReference>
<feature type="region of interest" description="Disordered" evidence="1">
    <location>
        <begin position="1"/>
        <end position="58"/>
    </location>
</feature>
<dbReference type="PANTHER" id="PTHR35546:SF17">
    <property type="entry name" value="RECEPTOR-LIKE KINASE-LIKE"/>
    <property type="match status" value="1"/>
</dbReference>
<dbReference type="Pfam" id="PF08268">
    <property type="entry name" value="FBA_3"/>
    <property type="match status" value="1"/>
</dbReference>
<reference evidence="3 4" key="2">
    <citation type="submission" date="2024-10" db="EMBL/GenBank/DDBJ databases">
        <authorList>
            <person name="Ryan C."/>
        </authorList>
    </citation>
    <scope>NUCLEOTIDE SEQUENCE [LARGE SCALE GENOMIC DNA]</scope>
</reference>
<feature type="domain" description="F-box" evidence="2">
    <location>
        <begin position="86"/>
        <end position="126"/>
    </location>
</feature>
<dbReference type="InterPro" id="IPR001810">
    <property type="entry name" value="F-box_dom"/>
</dbReference>
<name>A0ABC9GBP1_9POAL</name>
<dbReference type="SUPFAM" id="SSF81383">
    <property type="entry name" value="F-box domain"/>
    <property type="match status" value="1"/>
</dbReference>
<dbReference type="InterPro" id="IPR055290">
    <property type="entry name" value="At3g26010-like"/>
</dbReference>
<feature type="compositionally biased region" description="Polar residues" evidence="1">
    <location>
        <begin position="1"/>
        <end position="10"/>
    </location>
</feature>
<dbReference type="PANTHER" id="PTHR35546">
    <property type="entry name" value="F-BOX PROTEIN INTERACTION DOMAIN PROTEIN-RELATED"/>
    <property type="match status" value="1"/>
</dbReference>
<evidence type="ECO:0000313" key="3">
    <source>
        <dbReference type="EMBL" id="CAL5090957.1"/>
    </source>
</evidence>
<gene>
    <name evidence="3" type="ORF">URODEC1_LOCUS114113</name>
</gene>
<keyword evidence="4" id="KW-1185">Reference proteome</keyword>
<dbReference type="Gene3D" id="1.20.1280.50">
    <property type="match status" value="1"/>
</dbReference>
<protein>
    <recommendedName>
        <fullName evidence="2">F-box domain-containing protein</fullName>
    </recommendedName>
</protein>
<dbReference type="InterPro" id="IPR036047">
    <property type="entry name" value="F-box-like_dom_sf"/>
</dbReference>
<dbReference type="InterPro" id="IPR013187">
    <property type="entry name" value="F-box-assoc_dom_typ3"/>
</dbReference>
<dbReference type="AlphaFoldDB" id="A0ABC9GBP1"/>
<feature type="compositionally biased region" description="Low complexity" evidence="1">
    <location>
        <begin position="47"/>
        <end position="56"/>
    </location>
</feature>
<dbReference type="Proteomes" id="UP001497457">
    <property type="component" value="Chromosome 8b"/>
</dbReference>
<dbReference type="Pfam" id="PF00646">
    <property type="entry name" value="F-box"/>
    <property type="match status" value="1"/>
</dbReference>
<proteinExistence type="predicted"/>
<evidence type="ECO:0000259" key="2">
    <source>
        <dbReference type="SMART" id="SM00256"/>
    </source>
</evidence>
<reference evidence="4" key="1">
    <citation type="submission" date="2024-06" db="EMBL/GenBank/DDBJ databases">
        <authorList>
            <person name="Ryan C."/>
        </authorList>
    </citation>
    <scope>NUCLEOTIDE SEQUENCE [LARGE SCALE GENOMIC DNA]</scope>
</reference>
<evidence type="ECO:0000313" key="4">
    <source>
        <dbReference type="Proteomes" id="UP001497457"/>
    </source>
</evidence>
<accession>A0ABC9GBP1</accession>
<evidence type="ECO:0000256" key="1">
    <source>
        <dbReference type="SAM" id="MobiDB-lite"/>
    </source>
</evidence>